<evidence type="ECO:0000313" key="7">
    <source>
        <dbReference type="EMBL" id="WGH92871.1"/>
    </source>
</evidence>
<feature type="binding site" evidence="5">
    <location>
        <position position="102"/>
    </location>
    <ligand>
        <name>substrate</name>
    </ligand>
</feature>
<evidence type="ECO:0000256" key="4">
    <source>
        <dbReference type="PIRSR" id="PIRSR003059-1"/>
    </source>
</evidence>
<dbReference type="PIRSF" id="PIRSF003059">
    <property type="entry name" value="Sucrose_phosphorylase"/>
    <property type="match status" value="1"/>
</dbReference>
<dbReference type="EC" id="2.4.1.7" evidence="7"/>
<dbReference type="InterPro" id="IPR017853">
    <property type="entry name" value="GH"/>
</dbReference>
<proteinExistence type="inferred from homology"/>
<feature type="binding site" evidence="5">
    <location>
        <position position="64"/>
    </location>
    <ligand>
        <name>substrate</name>
    </ligand>
</feature>
<evidence type="ECO:0000259" key="6">
    <source>
        <dbReference type="SMART" id="SM00642"/>
    </source>
</evidence>
<dbReference type="GO" id="GO:0005975">
    <property type="term" value="P:carbohydrate metabolic process"/>
    <property type="evidence" value="ECO:0007669"/>
    <property type="project" value="InterPro"/>
</dbReference>
<dbReference type="PANTHER" id="PTHR38784">
    <property type="entry name" value="SUCROSE PHOSPHORYLASE"/>
    <property type="match status" value="1"/>
</dbReference>
<dbReference type="Gene3D" id="3.20.20.80">
    <property type="entry name" value="Glycosidases"/>
    <property type="match status" value="1"/>
</dbReference>
<feature type="binding site" evidence="5">
    <location>
        <begin position="356"/>
        <end position="359"/>
    </location>
    <ligand>
        <name>substrate</name>
    </ligand>
</feature>
<evidence type="ECO:0000256" key="1">
    <source>
        <dbReference type="ARBA" id="ARBA00008452"/>
    </source>
</evidence>
<dbReference type="InterPro" id="IPR016377">
    <property type="entry name" value="Sucrose_GGa_phosphorylase-rel"/>
</dbReference>
<accession>A0AAJ6AGD7</accession>
<reference evidence="7 8" key="1">
    <citation type="submission" date="2023-03" db="EMBL/GenBank/DDBJ databases">
        <title>Complete genome sequences of several Auritidibacter ignavus strains isolated from ear infections.</title>
        <authorList>
            <person name="Baehr T."/>
            <person name="Baumhoegger A.M."/>
        </authorList>
    </citation>
    <scope>NUCLEOTIDE SEQUENCE [LARGE SCALE GENOMIC DNA]</scope>
    <source>
        <strain evidence="7 8">BABAE-6</strain>
    </source>
</reference>
<evidence type="ECO:0000256" key="5">
    <source>
        <dbReference type="PIRSR" id="PIRSR003059-2"/>
    </source>
</evidence>
<dbReference type="Pfam" id="PF00128">
    <property type="entry name" value="Alpha-amylase"/>
    <property type="match status" value="1"/>
</dbReference>
<dbReference type="PANTHER" id="PTHR38784:SF1">
    <property type="entry name" value="SUCROSE PHOSPHORYLASE"/>
    <property type="match status" value="1"/>
</dbReference>
<protein>
    <submittedName>
        <fullName evidence="7">Sucrose phosphorylase</fullName>
        <ecNumber evidence="7">2.4.1.7</ecNumber>
    </submittedName>
</protein>
<feature type="active site" description="Nucleophile" evidence="4">
    <location>
        <position position="206"/>
    </location>
</feature>
<feature type="active site" description="Proton donor" evidence="4">
    <location>
        <position position="246"/>
    </location>
</feature>
<feature type="binding site" evidence="5">
    <location>
        <position position="246"/>
    </location>
    <ligand>
        <name>substrate</name>
    </ligand>
</feature>
<comment type="similarity">
    <text evidence="1">Belongs to the glycosyl hydrolase 13 family. Sucrose phosphorylase subfamily.</text>
</comment>
<keyword evidence="8" id="KW-1185">Reference proteome</keyword>
<dbReference type="EMBL" id="CP122566">
    <property type="protein sequence ID" value="WGH92871.1"/>
    <property type="molecule type" value="Genomic_DNA"/>
</dbReference>
<dbReference type="AlphaFoldDB" id="A0AAJ6AGD7"/>
<dbReference type="NCBIfam" id="TIGR03852">
    <property type="entry name" value="sucrose_gtfA"/>
    <property type="match status" value="1"/>
</dbReference>
<dbReference type="SUPFAM" id="SSF51445">
    <property type="entry name" value="(Trans)glycosidases"/>
    <property type="match status" value="1"/>
</dbReference>
<evidence type="ECO:0000313" key="8">
    <source>
        <dbReference type="Proteomes" id="UP001224674"/>
    </source>
</evidence>
<dbReference type="Proteomes" id="UP001224674">
    <property type="component" value="Chromosome"/>
</dbReference>
<dbReference type="InterPro" id="IPR006047">
    <property type="entry name" value="GH13_cat_dom"/>
</dbReference>
<feature type="binding site" evidence="5">
    <location>
        <begin position="303"/>
        <end position="304"/>
    </location>
    <ligand>
        <name>substrate</name>
    </ligand>
</feature>
<dbReference type="RefSeq" id="WP_279674759.1">
    <property type="nucleotide sequence ID" value="NZ_CP122566.1"/>
</dbReference>
<sequence length="491" mass="54963">MTTSPLPESRTPATTLRNGVQLIVYANRFGGDLLTTRRWIDTYFPGAFTGVHLLPYFRTYDGADAGFDPIDHREVDPRLGDWPDVTSVAEAYDLCSDMIVNHVSARSPQFQDFLAHGADSEYADMFLSYSGIFPEGATEDQLLAIYRPRPGLPFSLYRVAGQPRLLWTTFTSEQIDIDINSDHGAQYLTEILHQLAEAGVKLIRMDAVGYAFKQAGASSFMMPETFEFIGRLTEQAHQLGMEVLVEIHSYYQTQLEIASRVDWVYDFALPPLLLHTLTTGSVAALSEWIRVRPTNAITVLDTHDGIGVIDVGPDQLNPHRPGLLQDADVDALVGTIHRLSDGQSRLATGAAASNLDLYQVNSTYYDALGRDDQRYLTARAIQFFLPGIPQVYYMGALVADNDMELLTSTGVGRDINRSYFTAEQVERLMSRDVNQRLLQLMQWRNQHPAFQGVFSVVEATETMVQLRWEHNDHWAQLTVDASAGDFSCECS</sequence>
<dbReference type="SMART" id="SM00642">
    <property type="entry name" value="Aamy"/>
    <property type="match status" value="1"/>
</dbReference>
<gene>
    <name evidence="7" type="primary">gtfA</name>
    <name evidence="7" type="ORF">QDX21_11325</name>
</gene>
<keyword evidence="3 7" id="KW-0808">Transferase</keyword>
<evidence type="ECO:0000256" key="2">
    <source>
        <dbReference type="ARBA" id="ARBA00022676"/>
    </source>
</evidence>
<organism evidence="7 8">
    <name type="scientific">Auritidibacter ignavus</name>
    <dbReference type="NCBI Taxonomy" id="678932"/>
    <lineage>
        <taxon>Bacteria</taxon>
        <taxon>Bacillati</taxon>
        <taxon>Actinomycetota</taxon>
        <taxon>Actinomycetes</taxon>
        <taxon>Micrococcales</taxon>
        <taxon>Micrococcaceae</taxon>
        <taxon>Auritidibacter</taxon>
    </lineage>
</organism>
<dbReference type="Gene3D" id="3.90.400.10">
    <property type="entry name" value="Oligo-1,6-glucosidase, Domain 2"/>
    <property type="match status" value="1"/>
</dbReference>
<dbReference type="InterPro" id="IPR045857">
    <property type="entry name" value="O16G_dom_2"/>
</dbReference>
<feature type="binding site" evidence="5">
    <location>
        <begin position="204"/>
        <end position="206"/>
    </location>
    <ligand>
        <name>substrate</name>
    </ligand>
</feature>
<dbReference type="InterPro" id="IPR022527">
    <property type="entry name" value="Sucrose_phospho"/>
</dbReference>
<feature type="domain" description="Glycosyl hydrolase family 13 catalytic" evidence="6">
    <location>
        <begin position="21"/>
        <end position="444"/>
    </location>
</feature>
<keyword evidence="2 7" id="KW-0328">Glycosyltransferase</keyword>
<feature type="binding site" evidence="5">
    <location>
        <position position="413"/>
    </location>
    <ligand>
        <name>substrate</name>
    </ligand>
</feature>
<dbReference type="GO" id="GO:0009018">
    <property type="term" value="F:sucrose phosphorylase activity"/>
    <property type="evidence" value="ECO:0007669"/>
    <property type="project" value="UniProtKB-EC"/>
</dbReference>
<evidence type="ECO:0000256" key="3">
    <source>
        <dbReference type="ARBA" id="ARBA00022679"/>
    </source>
</evidence>
<name>A0AAJ6AGD7_9MICC</name>